<dbReference type="RefSeq" id="WP_100917276.1">
    <property type="nucleotide sequence ID" value="NZ_BJWA01000030.1"/>
</dbReference>
<gene>
    <name evidence="2" type="ORF">EMU01_27940</name>
</gene>
<keyword evidence="1" id="KW-0812">Transmembrane</keyword>
<keyword evidence="3" id="KW-1185">Reference proteome</keyword>
<feature type="transmembrane region" description="Helical" evidence="1">
    <location>
        <begin position="77"/>
        <end position="98"/>
    </location>
</feature>
<evidence type="ECO:0000256" key="1">
    <source>
        <dbReference type="SAM" id="Phobius"/>
    </source>
</evidence>
<organism evidence="2 3">
    <name type="scientific">Enterococcus mundtii</name>
    <dbReference type="NCBI Taxonomy" id="53346"/>
    <lineage>
        <taxon>Bacteria</taxon>
        <taxon>Bacillati</taxon>
        <taxon>Bacillota</taxon>
        <taxon>Bacilli</taxon>
        <taxon>Lactobacillales</taxon>
        <taxon>Enterococcaceae</taxon>
        <taxon>Enterococcus</taxon>
    </lineage>
</organism>
<dbReference type="Proteomes" id="UP000321175">
    <property type="component" value="Unassembled WGS sequence"/>
</dbReference>
<keyword evidence="1" id="KW-0472">Membrane</keyword>
<accession>A0ABQ0VG45</accession>
<comment type="caution">
    <text evidence="2">The sequence shown here is derived from an EMBL/GenBank/DDBJ whole genome shotgun (WGS) entry which is preliminary data.</text>
</comment>
<proteinExistence type="predicted"/>
<feature type="transmembrane region" description="Helical" evidence="1">
    <location>
        <begin position="12"/>
        <end position="33"/>
    </location>
</feature>
<sequence>MKKMKNNIITLDFFGVICNFLTYSLIMTIILGVVYNNLTKSALGYVWPLSILVIYIFYTMINKVLDLKISKILMSSSLLFSILLMFMYQKNIFINIIINRNLEIFFSGTIAFILINIIVHSSIRKINLTKKSIENKNHNLFNLFYVNTPKMHEIVMLLDNKIMRSIEREQISEELLKYNSKSSLKLEKANIDAGYSKEESSKRRVYENFDVKTTKSIMLRKIYDIVNQSEDIQYRNSNLNTKKNIKTGGIVLFKNVQLQQLNINDTALLLSILQDSNLKADSDENLELNLNKMMDRMLDDFTIDYQFEEDEKEYIIQLPYKDNENFENGYHHYDLQLGNLSIIGIYRGEIDFGVKDSTSSKFLELTMNQMKKGSETKGTLLTPSNVQEENNPFTFKYNKLEGTFHLIDVVAIIQELNIGKDD</sequence>
<reference evidence="2 3" key="1">
    <citation type="submission" date="2019-07" db="EMBL/GenBank/DDBJ databases">
        <title>Whole genome shotgun sequence of Enterococcus mundtii NBRC 100490.</title>
        <authorList>
            <person name="Hosoyama A."/>
            <person name="Uohara A."/>
            <person name="Ohji S."/>
            <person name="Ichikawa N."/>
        </authorList>
    </citation>
    <scope>NUCLEOTIDE SEQUENCE [LARGE SCALE GENOMIC DNA]</scope>
    <source>
        <strain evidence="2 3">NBRC 100490</strain>
    </source>
</reference>
<keyword evidence="1" id="KW-1133">Transmembrane helix</keyword>
<evidence type="ECO:0000313" key="2">
    <source>
        <dbReference type="EMBL" id="GEL81650.1"/>
    </source>
</evidence>
<dbReference type="GeneID" id="61000086"/>
<evidence type="ECO:0000313" key="3">
    <source>
        <dbReference type="Proteomes" id="UP000321175"/>
    </source>
</evidence>
<feature type="transmembrane region" description="Helical" evidence="1">
    <location>
        <begin position="45"/>
        <end position="65"/>
    </location>
</feature>
<name>A0ABQ0VG45_ENTMU</name>
<dbReference type="EMBL" id="BJWA01000030">
    <property type="protein sequence ID" value="GEL81650.1"/>
    <property type="molecule type" value="Genomic_DNA"/>
</dbReference>
<protein>
    <submittedName>
        <fullName evidence="2">Uncharacterized protein</fullName>
    </submittedName>
</protein>
<feature type="transmembrane region" description="Helical" evidence="1">
    <location>
        <begin position="104"/>
        <end position="123"/>
    </location>
</feature>